<organism evidence="9">
    <name type="scientific">Streptomyces sp. NBC_00060</name>
    <dbReference type="NCBI Taxonomy" id="2975636"/>
    <lineage>
        <taxon>Bacteria</taxon>
        <taxon>Bacillati</taxon>
        <taxon>Actinomycetota</taxon>
        <taxon>Actinomycetes</taxon>
        <taxon>Kitasatosporales</taxon>
        <taxon>Streptomycetaceae</taxon>
        <taxon>Streptomyces</taxon>
    </lineage>
</organism>
<dbReference type="NCBIfam" id="TIGR00945">
    <property type="entry name" value="tatC"/>
    <property type="match status" value="1"/>
</dbReference>
<dbReference type="GO" id="GO:0065002">
    <property type="term" value="P:intracellular protein transmembrane transport"/>
    <property type="evidence" value="ECO:0007669"/>
    <property type="project" value="TreeGrafter"/>
</dbReference>
<comment type="similarity">
    <text evidence="7">Belongs to the TatC family.</text>
</comment>
<comment type="subcellular location">
    <subcellularLocation>
        <location evidence="7">Cell membrane</location>
        <topology evidence="7">Multi-pass membrane protein</topology>
    </subcellularLocation>
    <subcellularLocation>
        <location evidence="1">Membrane</location>
        <topology evidence="1">Multi-pass membrane protein</topology>
    </subcellularLocation>
</comment>
<feature type="transmembrane region" description="Helical" evidence="7">
    <location>
        <begin position="237"/>
        <end position="259"/>
    </location>
</feature>
<dbReference type="PRINTS" id="PR01840">
    <property type="entry name" value="TATCFAMILY"/>
</dbReference>
<evidence type="ECO:0000256" key="3">
    <source>
        <dbReference type="ARBA" id="ARBA00022927"/>
    </source>
</evidence>
<keyword evidence="5 7" id="KW-0811">Translocation</keyword>
<keyword evidence="6 7" id="KW-0472">Membrane</keyword>
<dbReference type="InterPro" id="IPR002033">
    <property type="entry name" value="TatC"/>
</dbReference>
<comment type="subunit">
    <text evidence="7">The Tat system comprises two distinct complexes: a TatABC complex, containing multiple copies of TatA, TatB and TatC subunits, and a separate TatA complex, containing only TatA subunits. Substrates initially bind to the TatABC complex, which probably triggers association of the separate TatA complex to form the active translocon.</text>
</comment>
<dbReference type="AlphaFoldDB" id="A0AAU2H8U4"/>
<gene>
    <name evidence="7 9" type="primary">tatC</name>
    <name evidence="9" type="ORF">OHV25_29345</name>
</gene>
<feature type="region of interest" description="Disordered" evidence="8">
    <location>
        <begin position="265"/>
        <end position="318"/>
    </location>
</feature>
<feature type="transmembrane region" description="Helical" evidence="7">
    <location>
        <begin position="130"/>
        <end position="150"/>
    </location>
</feature>
<evidence type="ECO:0000256" key="2">
    <source>
        <dbReference type="ARBA" id="ARBA00022692"/>
    </source>
</evidence>
<keyword evidence="2 7" id="KW-0812">Transmembrane</keyword>
<feature type="transmembrane region" description="Helical" evidence="7">
    <location>
        <begin position="180"/>
        <end position="201"/>
    </location>
</feature>
<keyword evidence="7" id="KW-1003">Cell membrane</keyword>
<evidence type="ECO:0000313" key="9">
    <source>
        <dbReference type="EMBL" id="WTU43393.1"/>
    </source>
</evidence>
<name>A0AAU2H8U4_9ACTN</name>
<evidence type="ECO:0000256" key="4">
    <source>
        <dbReference type="ARBA" id="ARBA00022989"/>
    </source>
</evidence>
<dbReference type="GO" id="GO:0033281">
    <property type="term" value="C:TAT protein transport complex"/>
    <property type="evidence" value="ECO:0007669"/>
    <property type="project" value="UniProtKB-UniRule"/>
</dbReference>
<feature type="transmembrane region" description="Helical" evidence="7">
    <location>
        <begin position="29"/>
        <end position="47"/>
    </location>
</feature>
<feature type="transmembrane region" description="Helical" evidence="7">
    <location>
        <begin position="94"/>
        <end position="118"/>
    </location>
</feature>
<dbReference type="GO" id="GO:0009977">
    <property type="term" value="F:proton motive force dependent protein transmembrane transporter activity"/>
    <property type="evidence" value="ECO:0007669"/>
    <property type="project" value="TreeGrafter"/>
</dbReference>
<evidence type="ECO:0000256" key="6">
    <source>
        <dbReference type="ARBA" id="ARBA00023136"/>
    </source>
</evidence>
<reference evidence="9" key="1">
    <citation type="submission" date="2022-10" db="EMBL/GenBank/DDBJ databases">
        <title>The complete genomes of actinobacterial strains from the NBC collection.</title>
        <authorList>
            <person name="Joergensen T.S."/>
            <person name="Alvarez Arevalo M."/>
            <person name="Sterndorff E.B."/>
            <person name="Faurdal D."/>
            <person name="Vuksanovic O."/>
            <person name="Mourched A.-S."/>
            <person name="Charusanti P."/>
            <person name="Shaw S."/>
            <person name="Blin K."/>
            <person name="Weber T."/>
        </authorList>
    </citation>
    <scope>NUCLEOTIDE SEQUENCE</scope>
    <source>
        <strain evidence="9">NBC_00060</strain>
    </source>
</reference>
<proteinExistence type="inferred from homology"/>
<evidence type="ECO:0000256" key="5">
    <source>
        <dbReference type="ARBA" id="ARBA00023010"/>
    </source>
</evidence>
<dbReference type="EMBL" id="CP108253">
    <property type="protein sequence ID" value="WTU43393.1"/>
    <property type="molecule type" value="Genomic_DNA"/>
</dbReference>
<keyword evidence="3 7" id="KW-0653">Protein transport</keyword>
<keyword evidence="7" id="KW-0813">Transport</keyword>
<sequence length="318" mass="34850">MLKSARNQQKDPEGRMPLSDHLRELRNRLAKAVLAILVCSVVAAFYYKDIVDLIIKPIKESVGCTQGFGELAKQSDKDHCGQVTMSGLMSPFTLMIKTSLVAGVVAASPVWLYQLWAFVAPGLHKNEKKYSLGFVAAGFPLFVAGGWFSYHVLPAAAKVLLEFTPDDALNLLPLNELIDLVLRMIIVFGLSFELPLFLVMLNFSGVITGRRMLGWWRGMIMGVTVFAAFATPTVDPVSMLSLATPIVLLYFIAVGVSMLNDKRRRQREEAKPADDEASDLDLTPADIGDIEPVTTPSLPEQADGGRSSSRVNGYDDIT</sequence>
<dbReference type="PANTHER" id="PTHR30371">
    <property type="entry name" value="SEC-INDEPENDENT PROTEIN TRANSLOCASE PROTEIN TATC"/>
    <property type="match status" value="1"/>
</dbReference>
<evidence type="ECO:0000256" key="1">
    <source>
        <dbReference type="ARBA" id="ARBA00004141"/>
    </source>
</evidence>
<evidence type="ECO:0000256" key="8">
    <source>
        <dbReference type="SAM" id="MobiDB-lite"/>
    </source>
</evidence>
<protein>
    <recommendedName>
        <fullName evidence="7">Sec-independent protein translocase protein TatC</fullName>
    </recommendedName>
</protein>
<dbReference type="GO" id="GO:0043953">
    <property type="term" value="P:protein transport by the Tat complex"/>
    <property type="evidence" value="ECO:0007669"/>
    <property type="project" value="UniProtKB-UniRule"/>
</dbReference>
<dbReference type="Pfam" id="PF00902">
    <property type="entry name" value="TatC"/>
    <property type="match status" value="1"/>
</dbReference>
<comment type="function">
    <text evidence="7">Part of the twin-arginine translocation (Tat) system that transports large folded proteins containing a characteristic twin-arginine motif in their signal peptide across membranes. Together with TatB, TatC is part of a receptor directly interacting with Tat signal peptides.</text>
</comment>
<feature type="transmembrane region" description="Helical" evidence="7">
    <location>
        <begin position="213"/>
        <end position="231"/>
    </location>
</feature>
<keyword evidence="4 7" id="KW-1133">Transmembrane helix</keyword>
<dbReference type="HAMAP" id="MF_00902">
    <property type="entry name" value="TatC"/>
    <property type="match status" value="1"/>
</dbReference>
<accession>A0AAU2H8U4</accession>
<evidence type="ECO:0000256" key="7">
    <source>
        <dbReference type="HAMAP-Rule" id="MF_00902"/>
    </source>
</evidence>
<dbReference type="PANTHER" id="PTHR30371:SF0">
    <property type="entry name" value="SEC-INDEPENDENT PROTEIN TRANSLOCASE PROTEIN TATC, CHLOROPLASTIC-RELATED"/>
    <property type="match status" value="1"/>
</dbReference>